<keyword evidence="1" id="KW-0812">Transmembrane</keyword>
<keyword evidence="3" id="KW-1185">Reference proteome</keyword>
<evidence type="ECO:0000313" key="3">
    <source>
        <dbReference type="Proteomes" id="UP000037069"/>
    </source>
</evidence>
<sequence length="85" mass="9857">MGDVIIWENSQPFSTRFCRPIKLIFGKETSELEKLNFVAILTGVNVGLTAGLVYIDVTWVRQQVYWVLDVFKYLLAYCLKFWTCG</sequence>
<reference evidence="2 3" key="1">
    <citation type="journal article" date="2015" name="Nat. Commun.">
        <title>Lucilia cuprina genome unlocks parasitic fly biology to underpin future interventions.</title>
        <authorList>
            <person name="Anstead C.A."/>
            <person name="Korhonen P.K."/>
            <person name="Young N.D."/>
            <person name="Hall R.S."/>
            <person name="Jex A.R."/>
            <person name="Murali S.C."/>
            <person name="Hughes D.S."/>
            <person name="Lee S.F."/>
            <person name="Perry T."/>
            <person name="Stroehlein A.J."/>
            <person name="Ansell B.R."/>
            <person name="Breugelmans B."/>
            <person name="Hofmann A."/>
            <person name="Qu J."/>
            <person name="Dugan S."/>
            <person name="Lee S.L."/>
            <person name="Chao H."/>
            <person name="Dinh H."/>
            <person name="Han Y."/>
            <person name="Doddapaneni H.V."/>
            <person name="Worley K.C."/>
            <person name="Muzny D.M."/>
            <person name="Ioannidis P."/>
            <person name="Waterhouse R.M."/>
            <person name="Zdobnov E.M."/>
            <person name="James P.J."/>
            <person name="Bagnall N.H."/>
            <person name="Kotze A.C."/>
            <person name="Gibbs R.A."/>
            <person name="Richards S."/>
            <person name="Batterham P."/>
            <person name="Gasser R.B."/>
        </authorList>
    </citation>
    <scope>NUCLEOTIDE SEQUENCE [LARGE SCALE GENOMIC DNA]</scope>
    <source>
        <strain evidence="2 3">LS</strain>
        <tissue evidence="2">Full body</tissue>
    </source>
</reference>
<organism evidence="2 3">
    <name type="scientific">Lucilia cuprina</name>
    <name type="common">Green bottle fly</name>
    <name type="synonym">Australian sheep blowfly</name>
    <dbReference type="NCBI Taxonomy" id="7375"/>
    <lineage>
        <taxon>Eukaryota</taxon>
        <taxon>Metazoa</taxon>
        <taxon>Ecdysozoa</taxon>
        <taxon>Arthropoda</taxon>
        <taxon>Hexapoda</taxon>
        <taxon>Insecta</taxon>
        <taxon>Pterygota</taxon>
        <taxon>Neoptera</taxon>
        <taxon>Endopterygota</taxon>
        <taxon>Diptera</taxon>
        <taxon>Brachycera</taxon>
        <taxon>Muscomorpha</taxon>
        <taxon>Oestroidea</taxon>
        <taxon>Calliphoridae</taxon>
        <taxon>Luciliinae</taxon>
        <taxon>Lucilia</taxon>
    </lineage>
</organism>
<accession>A0A0L0BTK2</accession>
<dbReference type="Proteomes" id="UP000037069">
    <property type="component" value="Unassembled WGS sequence"/>
</dbReference>
<comment type="caution">
    <text evidence="2">The sequence shown here is derived from an EMBL/GenBank/DDBJ whole genome shotgun (WGS) entry which is preliminary data.</text>
</comment>
<name>A0A0L0BTK2_LUCCU</name>
<evidence type="ECO:0000313" key="2">
    <source>
        <dbReference type="EMBL" id="KNC23346.1"/>
    </source>
</evidence>
<feature type="transmembrane region" description="Helical" evidence="1">
    <location>
        <begin position="37"/>
        <end position="57"/>
    </location>
</feature>
<keyword evidence="1" id="KW-1133">Transmembrane helix</keyword>
<gene>
    <name evidence="2" type="ORF">FF38_01336</name>
</gene>
<dbReference type="EMBL" id="JRES01001363">
    <property type="protein sequence ID" value="KNC23346.1"/>
    <property type="molecule type" value="Genomic_DNA"/>
</dbReference>
<keyword evidence="1" id="KW-0472">Membrane</keyword>
<evidence type="ECO:0000256" key="1">
    <source>
        <dbReference type="SAM" id="Phobius"/>
    </source>
</evidence>
<dbReference type="AlphaFoldDB" id="A0A0L0BTK2"/>
<proteinExistence type="predicted"/>
<protein>
    <submittedName>
        <fullName evidence="2">Uncharacterized protein</fullName>
    </submittedName>
</protein>